<feature type="transmembrane region" description="Helical" evidence="6">
    <location>
        <begin position="327"/>
        <end position="347"/>
    </location>
</feature>
<feature type="transmembrane region" description="Helical" evidence="6">
    <location>
        <begin position="417"/>
        <end position="435"/>
    </location>
</feature>
<accession>A0ABS2EMV7</accession>
<keyword evidence="4 6" id="KW-1133">Transmembrane helix</keyword>
<keyword evidence="9" id="KW-1185">Reference proteome</keyword>
<keyword evidence="3 6" id="KW-0812">Transmembrane</keyword>
<keyword evidence="2" id="KW-1003">Cell membrane</keyword>
<feature type="domain" description="Phosphatidylglycerol lysyltransferase C-terminal" evidence="7">
    <location>
        <begin position="531"/>
        <end position="826"/>
    </location>
</feature>
<evidence type="ECO:0000256" key="2">
    <source>
        <dbReference type="ARBA" id="ARBA00022475"/>
    </source>
</evidence>
<evidence type="ECO:0000256" key="3">
    <source>
        <dbReference type="ARBA" id="ARBA00022692"/>
    </source>
</evidence>
<name>A0ABS2EMV7_9LACO</name>
<comment type="caution">
    <text evidence="8">The sequence shown here is derived from an EMBL/GenBank/DDBJ whole genome shotgun (WGS) entry which is preliminary data.</text>
</comment>
<evidence type="ECO:0000256" key="6">
    <source>
        <dbReference type="SAM" id="Phobius"/>
    </source>
</evidence>
<proteinExistence type="predicted"/>
<dbReference type="Proteomes" id="UP000776629">
    <property type="component" value="Unassembled WGS sequence"/>
</dbReference>
<evidence type="ECO:0000313" key="9">
    <source>
        <dbReference type="Proteomes" id="UP000776629"/>
    </source>
</evidence>
<feature type="transmembrane region" description="Helical" evidence="6">
    <location>
        <begin position="278"/>
        <end position="306"/>
    </location>
</feature>
<dbReference type="NCBIfam" id="NF033480">
    <property type="entry name" value="bifunc_MprF"/>
    <property type="match status" value="1"/>
</dbReference>
<dbReference type="EMBL" id="JACJJQ010000004">
    <property type="protein sequence ID" value="MBM6753411.1"/>
    <property type="molecule type" value="Genomic_DNA"/>
</dbReference>
<feature type="transmembrane region" description="Helical" evidence="6">
    <location>
        <begin position="169"/>
        <end position="186"/>
    </location>
</feature>
<gene>
    <name evidence="8" type="primary">mprF</name>
    <name evidence="8" type="ORF">H5993_01340</name>
</gene>
<dbReference type="Pfam" id="PF09924">
    <property type="entry name" value="LPG_synthase_C"/>
    <property type="match status" value="1"/>
</dbReference>
<feature type="transmembrane region" description="Helical" evidence="6">
    <location>
        <begin position="21"/>
        <end position="39"/>
    </location>
</feature>
<dbReference type="SUPFAM" id="SSF55729">
    <property type="entry name" value="Acyl-CoA N-acyltransferases (Nat)"/>
    <property type="match status" value="1"/>
</dbReference>
<dbReference type="InterPro" id="IPR051211">
    <property type="entry name" value="PG_lysyltransferase"/>
</dbReference>
<dbReference type="RefSeq" id="WP_204775937.1">
    <property type="nucleotide sequence ID" value="NZ_JACJJQ010000004.1"/>
</dbReference>
<protein>
    <submittedName>
        <fullName evidence="8">Bifunctional lysylphosphatidylglycerol flippase/synthetase MprF</fullName>
    </submittedName>
</protein>
<evidence type="ECO:0000256" key="4">
    <source>
        <dbReference type="ARBA" id="ARBA00022989"/>
    </source>
</evidence>
<evidence type="ECO:0000313" key="8">
    <source>
        <dbReference type="EMBL" id="MBM6753411.1"/>
    </source>
</evidence>
<feature type="transmembrane region" description="Helical" evidence="6">
    <location>
        <begin position="489"/>
        <end position="512"/>
    </location>
</feature>
<feature type="transmembrane region" description="Helical" evidence="6">
    <location>
        <begin position="59"/>
        <end position="80"/>
    </location>
</feature>
<dbReference type="PANTHER" id="PTHR34697">
    <property type="entry name" value="PHOSPHATIDYLGLYCEROL LYSYLTRANSFERASE"/>
    <property type="match status" value="1"/>
</dbReference>
<dbReference type="PANTHER" id="PTHR34697:SF2">
    <property type="entry name" value="PHOSPHATIDYLGLYCEROL LYSYLTRANSFERASE"/>
    <property type="match status" value="1"/>
</dbReference>
<comment type="subcellular location">
    <subcellularLocation>
        <location evidence="1">Cell membrane</location>
        <topology evidence="1">Multi-pass membrane protein</topology>
    </subcellularLocation>
</comment>
<evidence type="ECO:0000256" key="5">
    <source>
        <dbReference type="ARBA" id="ARBA00023136"/>
    </source>
</evidence>
<organism evidence="8 9">
    <name type="scientific">Limosilactobacillus alvi</name>
    <dbReference type="NCBI Taxonomy" id="990412"/>
    <lineage>
        <taxon>Bacteria</taxon>
        <taxon>Bacillati</taxon>
        <taxon>Bacillota</taxon>
        <taxon>Bacilli</taxon>
        <taxon>Lactobacillales</taxon>
        <taxon>Lactobacillaceae</taxon>
        <taxon>Limosilactobacillus</taxon>
    </lineage>
</organism>
<feature type="transmembrane region" description="Helical" evidence="6">
    <location>
        <begin position="134"/>
        <end position="157"/>
    </location>
</feature>
<dbReference type="InterPro" id="IPR024320">
    <property type="entry name" value="LPG_synthase_C"/>
</dbReference>
<reference evidence="8 9" key="1">
    <citation type="journal article" date="2021" name="Sci. Rep.">
        <title>The distribution of antibiotic resistance genes in chicken gut microbiota commensals.</title>
        <authorList>
            <person name="Juricova H."/>
            <person name="Matiasovicova J."/>
            <person name="Kubasova T."/>
            <person name="Cejkova D."/>
            <person name="Rychlik I."/>
        </authorList>
    </citation>
    <scope>NUCLEOTIDE SEQUENCE [LARGE SCALE GENOMIC DNA]</scope>
    <source>
        <strain evidence="8 9">An810</strain>
    </source>
</reference>
<evidence type="ECO:0000256" key="1">
    <source>
        <dbReference type="ARBA" id="ARBA00004651"/>
    </source>
</evidence>
<sequence>MQTFWQIAERFWQHYARILKLIFITSVILFVVITLGNFFKTVDWGAVDAELTTLPLSTLLLLTFGGLVAILPMTGYDIAITHLLPGKFNRFYIFRSGWITNTLTNVAGFGGLLGATLRAHFYGKQASRSQIIGAIAKIAVFLLAGLSLLCWLALIIMFGFHQGGHFNRYAIWLVGGGLYFPLVLWLTHRQASKLFSEMSLRFKFFVSLTSTFEWLFVAGFFILVGMVTGIRANYWAVFPLYVVAQVLGVVSMLPGAIGSFDVIMLLELSLLGVPRSSAIVWLLLFRVFYYIVPLFLALVFFIHYLFDRINDFFDHIPAAMIRQGSQIIITVFMYVSGIFMLLAASVPDLTESNQFLQRFYPFTFFFLHQLTTILFAIAMLACARGIQAKVKTAYWPTVILLLIGIINTFINLGTPSLAIYLVVLLLLMILMRNTIYREKLQYSIGKLIFDGSIYAGSLILYSLVGLFNSPNYAGKHRVPTFFFFPGEKIWLSGFIGMLLGLLLMILIIRYFMRGSDPFGIRQPLATDRVQAIINEYGGNETCHLAFLGDKNIYYYKADGKDQLFFMYQAKNGRLVVMGDPVGNREVWRDAVHQFMVDADRFGYQLVFYEVGEEMTLLLHEYGFDFLKTGEDGMVKLADFTLVGKKQRSQRALMHKFDREGYTFEILQPPFNQVTMAKLKAISDEWLGNQVEKGFSLGYFDPDYLNTAPVGVVKDANGAMVAFATFMPTGGKEILTIDLMRHTKNAPSGIMDKIFISMFEYGQANDYQYFDLGMAPLANVGHSQYAFNAEKIAHFIYEYGSELYSFQGLRRYKEKYASLWRPKYTVYFKQGSLIAAMIAVVAVVNQRVDQTKPKPVLDWMLWWKK</sequence>
<evidence type="ECO:0000259" key="7">
    <source>
        <dbReference type="Pfam" id="PF09924"/>
    </source>
</evidence>
<feature type="transmembrane region" description="Helical" evidence="6">
    <location>
        <begin position="234"/>
        <end position="258"/>
    </location>
</feature>
<feature type="transmembrane region" description="Helical" evidence="6">
    <location>
        <begin position="359"/>
        <end position="381"/>
    </location>
</feature>
<feature type="transmembrane region" description="Helical" evidence="6">
    <location>
        <begin position="92"/>
        <end position="114"/>
    </location>
</feature>
<dbReference type="InterPro" id="IPR016181">
    <property type="entry name" value="Acyl_CoA_acyltransferase"/>
</dbReference>
<feature type="transmembrane region" description="Helical" evidence="6">
    <location>
        <begin position="447"/>
        <end position="469"/>
    </location>
</feature>
<keyword evidence="5 6" id="KW-0472">Membrane</keyword>
<feature type="transmembrane region" description="Helical" evidence="6">
    <location>
        <begin position="206"/>
        <end position="227"/>
    </location>
</feature>